<evidence type="ECO:0000256" key="1">
    <source>
        <dbReference type="ARBA" id="ARBA00022475"/>
    </source>
</evidence>
<keyword evidence="2 10" id="KW-0645">Protease</keyword>
<dbReference type="InterPro" id="IPR001915">
    <property type="entry name" value="Peptidase_M48"/>
</dbReference>
<proteinExistence type="inferred from homology"/>
<evidence type="ECO:0000256" key="11">
    <source>
        <dbReference type="SAM" id="MobiDB-lite"/>
    </source>
</evidence>
<dbReference type="PANTHER" id="PTHR43221">
    <property type="entry name" value="PROTEASE HTPX"/>
    <property type="match status" value="1"/>
</dbReference>
<name>A0A1J7BGH3_9ACTN</name>
<evidence type="ECO:0000313" key="14">
    <source>
        <dbReference type="EMBL" id="OIV37750.1"/>
    </source>
</evidence>
<dbReference type="GO" id="GO:0006508">
    <property type="term" value="P:proteolysis"/>
    <property type="evidence" value="ECO:0007669"/>
    <property type="project" value="UniProtKB-KW"/>
</dbReference>
<dbReference type="PANTHER" id="PTHR43221:SF3">
    <property type="entry name" value="SLL1280 PROTEIN"/>
    <property type="match status" value="1"/>
</dbReference>
<keyword evidence="15" id="KW-1185">Reference proteome</keyword>
<comment type="similarity">
    <text evidence="10">Belongs to the peptidase M48 family.</text>
</comment>
<accession>A0A1J7BGH3</accession>
<evidence type="ECO:0000256" key="12">
    <source>
        <dbReference type="SAM" id="Phobius"/>
    </source>
</evidence>
<dbReference type="RefSeq" id="WP_071656251.1">
    <property type="nucleotide sequence ID" value="NZ_MLCF01000043.1"/>
</dbReference>
<dbReference type="EMBL" id="MLCF01000043">
    <property type="protein sequence ID" value="OIV37750.1"/>
    <property type="molecule type" value="Genomic_DNA"/>
</dbReference>
<sequence length="367" mass="40439">MTDANNSPSRNRTRFPGISSRAYEHPADRSALTALRSMAGFDIVLKKMAGLFSERSIRLLFLATAVRASEQQFTDIHNMVRDAAYILDLEEVPTLYVQQDPIPNAFCIGMDKPIIVVTTGLVDLMDEEELRSVIGHEVGHAMSGHAVYRTMLLILTRLATALAWLPLGTIAIRALILALLEWFRKSELSCDRAGLLVGQDLQASQRALMKLAGGAHLAEMNIDAFLKQAEEYRNTSDVRDSVLKVLAVLPQSHPFTAVRCAELKEWVESGDYERILEGEYPRREDDRSSSIREEFKKGADHYADKAKSSSDPLLGILKDVAGGAGDVGSRLRNVFTGSRSGGGDGGNRDEDNRGNNGDSWSRSTDDQ</sequence>
<comment type="cofactor">
    <cofactor evidence="10">
        <name>Zn(2+)</name>
        <dbReference type="ChEBI" id="CHEBI:29105"/>
    </cofactor>
    <text evidence="10">Binds 1 zinc ion per subunit.</text>
</comment>
<evidence type="ECO:0000256" key="4">
    <source>
        <dbReference type="ARBA" id="ARBA00022723"/>
    </source>
</evidence>
<reference evidence="14 15" key="1">
    <citation type="submission" date="2016-10" db="EMBL/GenBank/DDBJ databases">
        <title>Genome sequence of Streptomyces gilvigriseus MUSC 26.</title>
        <authorList>
            <person name="Lee L.-H."/>
            <person name="Ser H.-L."/>
        </authorList>
    </citation>
    <scope>NUCLEOTIDE SEQUENCE [LARGE SCALE GENOMIC DNA]</scope>
    <source>
        <strain evidence="14 15">MUSC 26</strain>
    </source>
</reference>
<keyword evidence="7 12" id="KW-1133">Transmembrane helix</keyword>
<feature type="region of interest" description="Disordered" evidence="11">
    <location>
        <begin position="1"/>
        <end position="20"/>
    </location>
</feature>
<keyword evidence="9 12" id="KW-0472">Membrane</keyword>
<keyword evidence="5 10" id="KW-0378">Hydrolase</keyword>
<dbReference type="GO" id="GO:0046872">
    <property type="term" value="F:metal ion binding"/>
    <property type="evidence" value="ECO:0007669"/>
    <property type="project" value="UniProtKB-KW"/>
</dbReference>
<dbReference type="AlphaFoldDB" id="A0A1J7BGH3"/>
<dbReference type="Proteomes" id="UP000243342">
    <property type="component" value="Unassembled WGS sequence"/>
</dbReference>
<evidence type="ECO:0000256" key="3">
    <source>
        <dbReference type="ARBA" id="ARBA00022692"/>
    </source>
</evidence>
<evidence type="ECO:0000256" key="10">
    <source>
        <dbReference type="RuleBase" id="RU003983"/>
    </source>
</evidence>
<dbReference type="InterPro" id="IPR050083">
    <property type="entry name" value="HtpX_protease"/>
</dbReference>
<evidence type="ECO:0000256" key="2">
    <source>
        <dbReference type="ARBA" id="ARBA00022670"/>
    </source>
</evidence>
<dbReference type="Gene3D" id="3.30.2010.10">
    <property type="entry name" value="Metalloproteases ('zincins'), catalytic domain"/>
    <property type="match status" value="1"/>
</dbReference>
<dbReference type="STRING" id="1428644.BIV57_09240"/>
<evidence type="ECO:0000313" key="15">
    <source>
        <dbReference type="Proteomes" id="UP000243342"/>
    </source>
</evidence>
<dbReference type="Pfam" id="PF01435">
    <property type="entry name" value="Peptidase_M48"/>
    <property type="match status" value="1"/>
</dbReference>
<organism evidence="14 15">
    <name type="scientific">Mangrovactinospora gilvigrisea</name>
    <dbReference type="NCBI Taxonomy" id="1428644"/>
    <lineage>
        <taxon>Bacteria</taxon>
        <taxon>Bacillati</taxon>
        <taxon>Actinomycetota</taxon>
        <taxon>Actinomycetes</taxon>
        <taxon>Kitasatosporales</taxon>
        <taxon>Streptomycetaceae</taxon>
        <taxon>Mangrovactinospora</taxon>
    </lineage>
</organism>
<evidence type="ECO:0000256" key="9">
    <source>
        <dbReference type="ARBA" id="ARBA00023136"/>
    </source>
</evidence>
<keyword evidence="1" id="KW-1003">Cell membrane</keyword>
<feature type="compositionally biased region" description="Polar residues" evidence="11">
    <location>
        <begin position="1"/>
        <end position="10"/>
    </location>
</feature>
<evidence type="ECO:0000256" key="6">
    <source>
        <dbReference type="ARBA" id="ARBA00022833"/>
    </source>
</evidence>
<gene>
    <name evidence="14" type="ORF">BIV57_09240</name>
</gene>
<feature type="transmembrane region" description="Helical" evidence="12">
    <location>
        <begin position="158"/>
        <end position="183"/>
    </location>
</feature>
<keyword evidence="6 10" id="KW-0862">Zinc</keyword>
<evidence type="ECO:0000259" key="13">
    <source>
        <dbReference type="Pfam" id="PF01435"/>
    </source>
</evidence>
<feature type="domain" description="Peptidase M48" evidence="13">
    <location>
        <begin position="71"/>
        <end position="266"/>
    </location>
</feature>
<dbReference type="CDD" id="cd07325">
    <property type="entry name" value="M48_Ste24p_like"/>
    <property type="match status" value="1"/>
</dbReference>
<keyword evidence="8 10" id="KW-0482">Metalloprotease</keyword>
<evidence type="ECO:0000256" key="5">
    <source>
        <dbReference type="ARBA" id="ARBA00022801"/>
    </source>
</evidence>
<dbReference type="GO" id="GO:0004222">
    <property type="term" value="F:metalloendopeptidase activity"/>
    <property type="evidence" value="ECO:0007669"/>
    <property type="project" value="InterPro"/>
</dbReference>
<feature type="region of interest" description="Disordered" evidence="11">
    <location>
        <begin position="322"/>
        <end position="367"/>
    </location>
</feature>
<comment type="caution">
    <text evidence="14">The sequence shown here is derived from an EMBL/GenBank/DDBJ whole genome shotgun (WGS) entry which is preliminary data.</text>
</comment>
<evidence type="ECO:0000256" key="7">
    <source>
        <dbReference type="ARBA" id="ARBA00022989"/>
    </source>
</evidence>
<dbReference type="OrthoDB" id="9810445at2"/>
<evidence type="ECO:0000256" key="8">
    <source>
        <dbReference type="ARBA" id="ARBA00023049"/>
    </source>
</evidence>
<protein>
    <submittedName>
        <fullName evidence="14">Peptidase M48</fullName>
    </submittedName>
</protein>
<keyword evidence="4" id="KW-0479">Metal-binding</keyword>
<keyword evidence="3 12" id="KW-0812">Transmembrane</keyword>